<dbReference type="OrthoDB" id="64220at2759"/>
<keyword evidence="4" id="KW-0732">Signal</keyword>
<comment type="caution">
    <text evidence="10">The sequence shown here is derived from an EMBL/GenBank/DDBJ whole genome shotgun (WGS) entry which is preliminary data.</text>
</comment>
<feature type="active site" evidence="7">
    <location>
        <position position="301"/>
    </location>
</feature>
<dbReference type="PROSITE" id="PS51275">
    <property type="entry name" value="PEPTIDASE_C26_GGH"/>
    <property type="match status" value="1"/>
</dbReference>
<evidence type="ECO:0000256" key="6">
    <source>
        <dbReference type="PIRSR" id="PIRSR615527-1"/>
    </source>
</evidence>
<reference evidence="10" key="1">
    <citation type="submission" date="2021-10" db="EMBL/GenBank/DDBJ databases">
        <title>Tropical sea cucumber genome reveals ecological adaptation and Cuvierian tubules defense mechanism.</title>
        <authorList>
            <person name="Chen T."/>
        </authorList>
    </citation>
    <scope>NUCLEOTIDE SEQUENCE</scope>
    <source>
        <strain evidence="10">Nanhai2018</strain>
        <tissue evidence="10">Muscle</tissue>
    </source>
</reference>
<comment type="similarity">
    <text evidence="2">Belongs to the peptidase C26 family.</text>
</comment>
<feature type="active site" description="Nucleophile" evidence="6 7">
    <location>
        <position position="190"/>
    </location>
</feature>
<gene>
    <name evidence="10" type="ORF">HOLleu_17984</name>
</gene>
<dbReference type="Pfam" id="PF07722">
    <property type="entry name" value="Peptidase_C26"/>
    <property type="match status" value="1"/>
</dbReference>
<dbReference type="GO" id="GO:0034722">
    <property type="term" value="F:gamma-glutamyl-peptidase activity"/>
    <property type="evidence" value="ECO:0007669"/>
    <property type="project" value="UniProtKB-UniRule"/>
</dbReference>
<organism evidence="10 11">
    <name type="scientific">Holothuria leucospilota</name>
    <name type="common">Black long sea cucumber</name>
    <name type="synonym">Mertensiothuria leucospilota</name>
    <dbReference type="NCBI Taxonomy" id="206669"/>
    <lineage>
        <taxon>Eukaryota</taxon>
        <taxon>Metazoa</taxon>
        <taxon>Echinodermata</taxon>
        <taxon>Eleutherozoa</taxon>
        <taxon>Echinozoa</taxon>
        <taxon>Holothuroidea</taxon>
        <taxon>Aspidochirotacea</taxon>
        <taxon>Aspidochirotida</taxon>
        <taxon>Holothuriidae</taxon>
        <taxon>Holothuria</taxon>
    </lineage>
</organism>
<keyword evidence="9" id="KW-1133">Transmembrane helix</keyword>
<evidence type="ECO:0000256" key="1">
    <source>
        <dbReference type="ARBA" id="ARBA00004239"/>
    </source>
</evidence>
<keyword evidence="3" id="KW-0964">Secreted</keyword>
<evidence type="ECO:0000256" key="5">
    <source>
        <dbReference type="ARBA" id="ARBA00022801"/>
    </source>
</evidence>
<dbReference type="GO" id="GO:0005576">
    <property type="term" value="C:extracellular region"/>
    <property type="evidence" value="ECO:0007669"/>
    <property type="project" value="UniProtKB-SubCell"/>
</dbReference>
<keyword evidence="11" id="KW-1185">Reference proteome</keyword>
<evidence type="ECO:0000313" key="10">
    <source>
        <dbReference type="EMBL" id="KAJ8037221.1"/>
    </source>
</evidence>
<feature type="region of interest" description="Disordered" evidence="8">
    <location>
        <begin position="1"/>
        <end position="30"/>
    </location>
</feature>
<feature type="transmembrane region" description="Helical" evidence="9">
    <location>
        <begin position="54"/>
        <end position="72"/>
    </location>
</feature>
<dbReference type="FunFam" id="3.40.50.880:FF:000024">
    <property type="entry name" value="Folate gamma-glutamyl hydrolase"/>
    <property type="match status" value="1"/>
</dbReference>
<dbReference type="InterPro" id="IPR011697">
    <property type="entry name" value="Peptidase_C26"/>
</dbReference>
<evidence type="ECO:0000313" key="11">
    <source>
        <dbReference type="Proteomes" id="UP001152320"/>
    </source>
</evidence>
<dbReference type="EC" id="3.4.19.9" evidence="7"/>
<proteinExistence type="inferred from homology"/>
<dbReference type="EMBL" id="JAIZAY010000008">
    <property type="protein sequence ID" value="KAJ8037221.1"/>
    <property type="molecule type" value="Genomic_DNA"/>
</dbReference>
<evidence type="ECO:0000256" key="8">
    <source>
        <dbReference type="SAM" id="MobiDB-lite"/>
    </source>
</evidence>
<evidence type="ECO:0000256" key="3">
    <source>
        <dbReference type="ARBA" id="ARBA00022525"/>
    </source>
</evidence>
<comment type="subcellular location">
    <subcellularLocation>
        <location evidence="1">Secreted</location>
        <location evidence="1">Extracellular space</location>
    </subcellularLocation>
</comment>
<dbReference type="PANTHER" id="PTHR11315:SF0">
    <property type="entry name" value="FOLATE GAMMA-GLUTAMYL HYDROLASE"/>
    <property type="match status" value="1"/>
</dbReference>
<dbReference type="Proteomes" id="UP001152320">
    <property type="component" value="Chromosome 8"/>
</dbReference>
<keyword evidence="9" id="KW-0472">Membrane</keyword>
<dbReference type="SUPFAM" id="SSF52317">
    <property type="entry name" value="Class I glutamine amidotransferase-like"/>
    <property type="match status" value="1"/>
</dbReference>
<feature type="active site" description="Proton donor" evidence="6">
    <location>
        <position position="301"/>
    </location>
</feature>
<dbReference type="GO" id="GO:0005773">
    <property type="term" value="C:vacuole"/>
    <property type="evidence" value="ECO:0007669"/>
    <property type="project" value="TreeGrafter"/>
</dbReference>
<dbReference type="InterPro" id="IPR029062">
    <property type="entry name" value="Class_I_gatase-like"/>
</dbReference>
<dbReference type="PROSITE" id="PS51273">
    <property type="entry name" value="GATASE_TYPE_1"/>
    <property type="match status" value="1"/>
</dbReference>
<evidence type="ECO:0000256" key="7">
    <source>
        <dbReference type="PROSITE-ProRule" id="PRU00607"/>
    </source>
</evidence>
<dbReference type="PANTHER" id="PTHR11315">
    <property type="entry name" value="PROTEASE FAMILY C26 GAMMA-GLUTAMYL HYDROLASE"/>
    <property type="match status" value="1"/>
</dbReference>
<evidence type="ECO:0000256" key="4">
    <source>
        <dbReference type="ARBA" id="ARBA00022729"/>
    </source>
</evidence>
<keyword evidence="9" id="KW-0812">Transmembrane</keyword>
<comment type="catalytic activity">
    <reaction evidence="7">
        <text>(6S)-5,6,7,8-tetrahydrofolyl-(gamma-L-Glu)(n) + (n-1) H2O = (6S)-5,6,7,8-tetrahydrofolate + (n-1) L-glutamate</text>
        <dbReference type="Rhea" id="RHEA:56784"/>
        <dbReference type="Rhea" id="RHEA-COMP:14738"/>
        <dbReference type="ChEBI" id="CHEBI:15377"/>
        <dbReference type="ChEBI" id="CHEBI:29985"/>
        <dbReference type="ChEBI" id="CHEBI:57453"/>
        <dbReference type="ChEBI" id="CHEBI:141005"/>
        <dbReference type="EC" id="3.4.19.9"/>
    </reaction>
</comment>
<keyword evidence="5 7" id="KW-0378">Hydrolase</keyword>
<protein>
    <recommendedName>
        <fullName evidence="7">folate gamma-glutamyl hydrolase</fullName>
        <ecNumber evidence="7">3.4.19.9</ecNumber>
    </recommendedName>
</protein>
<evidence type="ECO:0000256" key="2">
    <source>
        <dbReference type="ARBA" id="ARBA00011083"/>
    </source>
</evidence>
<dbReference type="GO" id="GO:0046900">
    <property type="term" value="P:tetrahydrofolylpolyglutamate metabolic process"/>
    <property type="evidence" value="ECO:0007669"/>
    <property type="project" value="TreeGrafter"/>
</dbReference>
<accession>A0A9Q1C3B3</accession>
<name>A0A9Q1C3B3_HOLLE</name>
<evidence type="ECO:0000256" key="9">
    <source>
        <dbReference type="SAM" id="Phobius"/>
    </source>
</evidence>
<dbReference type="InterPro" id="IPR015527">
    <property type="entry name" value="Pept_C26_g-glut_hydrolase"/>
</dbReference>
<feature type="compositionally biased region" description="Polar residues" evidence="8">
    <location>
        <begin position="9"/>
        <end position="30"/>
    </location>
</feature>
<dbReference type="AlphaFoldDB" id="A0A9Q1C3B3"/>
<sequence length="376" mass="42095">MHRGRRSTPDINTPTDNKESSASVAPNRSTSTPLSGFLISVSSNNIIMHYGRKFRPYSVIIISIILAIVLFSCCTSRSVKGSPKAFNYRPIVGVLTQASPPIVREYGSTYIPATYVQFIALAGARVVPVFVNQSYEYYVDLFNSINGVLWPGGGLDDILGSGYGRAGKIFYDLAMKSYQKEDYFPIWGTCQGFELMVSLAAGKDVLAPLKSYNKNLNVTFTKGYSHSKMMSGASKEVLDALRTKAVTYNGHKFSLTPTNYTKSATLHAQYDVLATSVNEEGREFIALIEAKDYPFYGVQFHPEKPLFTWSTKTSIKHDPTTLMVSQYFSNFFVNEARKNGHAFADPKKEEDALIFNYKLVYLKGKQNLDQAYFFDY</sequence>
<dbReference type="Gene3D" id="3.40.50.880">
    <property type="match status" value="1"/>
</dbReference>